<sequence>MVDDLISVIVPVYNVEDYLEKSLSSLLIQTYRKLQVIIIDDGSTDNSGEICDYYGANDGRIEVYHIQNAGVSNARNQGLNYAKGKYIYFFDPDDSLEPDALWTLYKQIKNGADLVECSYFKDFTNVKEEVIHPEKKISSQEAIRSLLLWDGYLTSFCWDKLYNKEKIGDIRFDSKLKIGEDNLFVFEYLLKCESVIVLDCPLYNYLIRENSAIGNVYTEKKKDSVRAAGTIYEICSKRSMMHYEAKIHVGLASFFSYANLLNTVPYEKIKEFKSDCKFYIDSMKVCSCGLLWKLVGIKMTILYKTAQYIPFLYKASGFIRRKSR</sequence>
<keyword evidence="2 5" id="KW-0808">Transferase</keyword>
<comment type="caution">
    <text evidence="5">The sequence shown here is derived from an EMBL/GenBank/DDBJ whole genome shotgun (WGS) entry which is preliminary data.</text>
</comment>
<proteinExistence type="predicted"/>
<evidence type="ECO:0000313" key="7">
    <source>
        <dbReference type="Proteomes" id="UP000465607"/>
    </source>
</evidence>
<dbReference type="InterPro" id="IPR001173">
    <property type="entry name" value="Glyco_trans_2-like"/>
</dbReference>
<feature type="domain" description="Glycosyltransferase 2-like" evidence="3">
    <location>
        <begin position="7"/>
        <end position="141"/>
    </location>
</feature>
<dbReference type="PANTHER" id="PTHR22916:SF51">
    <property type="entry name" value="GLYCOSYLTRANSFERASE EPSH-RELATED"/>
    <property type="match status" value="1"/>
</dbReference>
<reference evidence="5 6" key="2">
    <citation type="submission" date="2019-08" db="EMBL/GenBank/DDBJ databases">
        <authorList>
            <person name="Duncan S."/>
            <person name="Walker A."/>
        </authorList>
    </citation>
    <scope>NUCLEOTIDE SEQUENCE [LARGE SCALE GENOMIC DNA]</scope>
    <source>
        <strain evidence="5 6">T3WBe13</strain>
    </source>
</reference>
<keyword evidence="1" id="KW-0328">Glycosyltransferase</keyword>
<evidence type="ECO:0000256" key="2">
    <source>
        <dbReference type="ARBA" id="ARBA00022679"/>
    </source>
</evidence>
<reference evidence="5 6" key="3">
    <citation type="submission" date="2019-09" db="EMBL/GenBank/DDBJ databases">
        <title>Strain-level analysis of Eubacterium rectale using genomes from metagenomes.</title>
        <authorList>
            <person name="Karcher N."/>
            <person name="Segata N."/>
        </authorList>
    </citation>
    <scope>NUCLEOTIDE SEQUENCE [LARGE SCALE GENOMIC DNA]</scope>
    <source>
        <strain evidence="5 6">T3WBe13</strain>
    </source>
</reference>
<evidence type="ECO:0000313" key="4">
    <source>
        <dbReference type="EMBL" id="MSD27688.1"/>
    </source>
</evidence>
<dbReference type="EMBL" id="VSTF01000002">
    <property type="protein sequence ID" value="TYL61155.1"/>
    <property type="molecule type" value="Genomic_DNA"/>
</dbReference>
<dbReference type="Gene3D" id="3.90.550.10">
    <property type="entry name" value="Spore Coat Polysaccharide Biosynthesis Protein SpsA, Chain A"/>
    <property type="match status" value="1"/>
</dbReference>
<accession>A0A5S4VWK1</accession>
<dbReference type="GO" id="GO:0016757">
    <property type="term" value="F:glycosyltransferase activity"/>
    <property type="evidence" value="ECO:0007669"/>
    <property type="project" value="UniProtKB-KW"/>
</dbReference>
<reference evidence="4 7" key="1">
    <citation type="journal article" date="2019" name="Nat. Med.">
        <title>A library of human gut bacterial isolates paired with longitudinal multiomics data enables mechanistic microbiome research.</title>
        <authorList>
            <person name="Poyet M."/>
            <person name="Groussin M."/>
            <person name="Gibbons S.M."/>
            <person name="Avila-Pacheco J."/>
            <person name="Jiang X."/>
            <person name="Kearney S.M."/>
            <person name="Perrotta A.R."/>
            <person name="Berdy B."/>
            <person name="Zhao S."/>
            <person name="Lieberman T.D."/>
            <person name="Swanson P.K."/>
            <person name="Smith M."/>
            <person name="Roesemann S."/>
            <person name="Alexander J.E."/>
            <person name="Rich S.A."/>
            <person name="Livny J."/>
            <person name="Vlamakis H."/>
            <person name="Clish C."/>
            <person name="Bullock K."/>
            <person name="Deik A."/>
            <person name="Scott J."/>
            <person name="Pierce K.A."/>
            <person name="Xavier R.J."/>
            <person name="Alm E.J."/>
        </authorList>
    </citation>
    <scope>NUCLEOTIDE SEQUENCE [LARGE SCALE GENOMIC DNA]</scope>
    <source>
        <strain evidence="4 7">BIOML-A5</strain>
    </source>
</reference>
<evidence type="ECO:0000259" key="3">
    <source>
        <dbReference type="Pfam" id="PF00535"/>
    </source>
</evidence>
<dbReference type="Pfam" id="PF00535">
    <property type="entry name" value="Glycos_transf_2"/>
    <property type="match status" value="1"/>
</dbReference>
<dbReference type="AlphaFoldDB" id="A0A5S4VWK1"/>
<gene>
    <name evidence="5" type="ORF">FYL31_02420</name>
    <name evidence="4" type="ORF">GKE44_11120</name>
</gene>
<dbReference type="EMBL" id="WKQV01000017">
    <property type="protein sequence ID" value="MSD27688.1"/>
    <property type="molecule type" value="Genomic_DNA"/>
</dbReference>
<dbReference type="Proteomes" id="UP000324327">
    <property type="component" value="Unassembled WGS sequence"/>
</dbReference>
<evidence type="ECO:0000313" key="5">
    <source>
        <dbReference type="EMBL" id="TYL61155.1"/>
    </source>
</evidence>
<dbReference type="InterPro" id="IPR029044">
    <property type="entry name" value="Nucleotide-diphossugar_trans"/>
</dbReference>
<dbReference type="SUPFAM" id="SSF53448">
    <property type="entry name" value="Nucleotide-diphospho-sugar transferases"/>
    <property type="match status" value="1"/>
</dbReference>
<organism evidence="5 6">
    <name type="scientific">Agathobacter rectalis</name>
    <dbReference type="NCBI Taxonomy" id="39491"/>
    <lineage>
        <taxon>Bacteria</taxon>
        <taxon>Bacillati</taxon>
        <taxon>Bacillota</taxon>
        <taxon>Clostridia</taxon>
        <taxon>Lachnospirales</taxon>
        <taxon>Lachnospiraceae</taxon>
        <taxon>Agathobacter</taxon>
    </lineage>
</organism>
<evidence type="ECO:0000256" key="1">
    <source>
        <dbReference type="ARBA" id="ARBA00022676"/>
    </source>
</evidence>
<dbReference type="CDD" id="cd00761">
    <property type="entry name" value="Glyco_tranf_GTA_type"/>
    <property type="match status" value="1"/>
</dbReference>
<dbReference type="PANTHER" id="PTHR22916">
    <property type="entry name" value="GLYCOSYLTRANSFERASE"/>
    <property type="match status" value="1"/>
</dbReference>
<evidence type="ECO:0000313" key="6">
    <source>
        <dbReference type="Proteomes" id="UP000324327"/>
    </source>
</evidence>
<protein>
    <submittedName>
        <fullName evidence="5">Glycosyltransferase</fullName>
    </submittedName>
</protein>
<name>A0A5S4VWK1_9FIRM</name>
<dbReference type="Proteomes" id="UP000465607">
    <property type="component" value="Unassembled WGS sequence"/>
</dbReference>